<proteinExistence type="predicted"/>
<dbReference type="Proteomes" id="UP001311232">
    <property type="component" value="Unassembled WGS sequence"/>
</dbReference>
<keyword evidence="2" id="KW-1185">Reference proteome</keyword>
<organism evidence="1 2">
    <name type="scientific">Crenichthys baileyi</name>
    <name type="common">White River springfish</name>
    <dbReference type="NCBI Taxonomy" id="28760"/>
    <lineage>
        <taxon>Eukaryota</taxon>
        <taxon>Metazoa</taxon>
        <taxon>Chordata</taxon>
        <taxon>Craniata</taxon>
        <taxon>Vertebrata</taxon>
        <taxon>Euteleostomi</taxon>
        <taxon>Actinopterygii</taxon>
        <taxon>Neopterygii</taxon>
        <taxon>Teleostei</taxon>
        <taxon>Neoteleostei</taxon>
        <taxon>Acanthomorphata</taxon>
        <taxon>Ovalentaria</taxon>
        <taxon>Atherinomorphae</taxon>
        <taxon>Cyprinodontiformes</taxon>
        <taxon>Goodeidae</taxon>
        <taxon>Crenichthys</taxon>
    </lineage>
</organism>
<protein>
    <submittedName>
        <fullName evidence="1">Uncharacterized protein</fullName>
    </submittedName>
</protein>
<gene>
    <name evidence="1" type="ORF">CRENBAI_015539</name>
</gene>
<evidence type="ECO:0000313" key="1">
    <source>
        <dbReference type="EMBL" id="KAK5619312.1"/>
    </source>
</evidence>
<dbReference type="AlphaFoldDB" id="A0AAV9SDH8"/>
<dbReference type="EMBL" id="JAHHUM010000581">
    <property type="protein sequence ID" value="KAK5619312.1"/>
    <property type="molecule type" value="Genomic_DNA"/>
</dbReference>
<evidence type="ECO:0000313" key="2">
    <source>
        <dbReference type="Proteomes" id="UP001311232"/>
    </source>
</evidence>
<name>A0AAV9SDH8_9TELE</name>
<comment type="caution">
    <text evidence="1">The sequence shown here is derived from an EMBL/GenBank/DDBJ whole genome shotgun (WGS) entry which is preliminary data.</text>
</comment>
<sequence length="234" mass="25802">MCLPVSCCCFSPSQQQIVTEESNQKNNRADRKAAEALRCIQQRLKKAEHSDEDVELLPSPLLQGEIQQAFQDSRLVLVLSGYDPFQAIQTWTPWPGHLHSFVGGLADASTAQSRLKFPETTPHSLKAPESAPCAKLPLNASTRFSPQAAAAISCFRSWDVNNNDKGVQVDQPHVPVLEFSEEDVHVNPHCVPELLCTFQALEPFSGSQLSKLCCGFQSPEPLSCWQPELSDFVG</sequence>
<accession>A0AAV9SDH8</accession>
<reference evidence="1 2" key="1">
    <citation type="submission" date="2021-06" db="EMBL/GenBank/DDBJ databases">
        <authorList>
            <person name="Palmer J.M."/>
        </authorList>
    </citation>
    <scope>NUCLEOTIDE SEQUENCE [LARGE SCALE GENOMIC DNA]</scope>
    <source>
        <strain evidence="1 2">MEX-2019</strain>
        <tissue evidence="1">Muscle</tissue>
    </source>
</reference>